<dbReference type="Gene3D" id="3.30.1300.10">
    <property type="entry name" value="Pantoate-beta-alanine ligase, C-terminal domain"/>
    <property type="match status" value="1"/>
</dbReference>
<evidence type="ECO:0000256" key="6">
    <source>
        <dbReference type="ARBA" id="ARBA00022840"/>
    </source>
</evidence>
<reference evidence="9" key="2">
    <citation type="journal article" date="2023" name="Microbiome">
        <title>Synthase-selected sorting approach identifies a beta-lactone synthase in a nudibranch symbiotic bacterium.</title>
        <authorList>
            <person name="Dzunkova M."/>
            <person name="La Clair J.J."/>
            <person name="Tyml T."/>
            <person name="Doud D."/>
            <person name="Schulz F."/>
            <person name="Piquer-Esteban S."/>
            <person name="Porcel Sanchis D."/>
            <person name="Osborn A."/>
            <person name="Robinson D."/>
            <person name="Louie K.B."/>
            <person name="Bowen B.P."/>
            <person name="Bowers R.M."/>
            <person name="Lee J."/>
            <person name="Arnau V."/>
            <person name="Diaz-Villanueva W."/>
            <person name="Stepanauskas R."/>
            <person name="Gosliner T."/>
            <person name="Date S.V."/>
            <person name="Northen T.R."/>
            <person name="Cheng J.F."/>
            <person name="Burkart M.D."/>
            <person name="Woyke T."/>
        </authorList>
    </citation>
    <scope>NUCLEOTIDE SEQUENCE</scope>
    <source>
        <strain evidence="9">Df01</strain>
    </source>
</reference>
<evidence type="ECO:0000256" key="1">
    <source>
        <dbReference type="ARBA" id="ARBA00004990"/>
    </source>
</evidence>
<feature type="binding site" evidence="8">
    <location>
        <position position="59"/>
    </location>
    <ligand>
        <name>(R)-pantoate</name>
        <dbReference type="ChEBI" id="CHEBI:15980"/>
    </ligand>
</feature>
<gene>
    <name evidence="8 9" type="primary">panC</name>
    <name evidence="9" type="ORF">NQX30_01040</name>
</gene>
<dbReference type="InterPro" id="IPR004821">
    <property type="entry name" value="Cyt_trans-like"/>
</dbReference>
<accession>A0ABT7QKE4</accession>
<evidence type="ECO:0000256" key="2">
    <source>
        <dbReference type="ARBA" id="ARBA00009256"/>
    </source>
</evidence>
<evidence type="ECO:0000256" key="3">
    <source>
        <dbReference type="ARBA" id="ARBA00022598"/>
    </source>
</evidence>
<dbReference type="InterPro" id="IPR014729">
    <property type="entry name" value="Rossmann-like_a/b/a_fold"/>
</dbReference>
<dbReference type="NCBIfam" id="TIGR00125">
    <property type="entry name" value="cyt_tran_rel"/>
    <property type="match status" value="1"/>
</dbReference>
<feature type="active site" description="Proton donor" evidence="8">
    <location>
        <position position="35"/>
    </location>
</feature>
<comment type="subunit">
    <text evidence="8">Homodimer.</text>
</comment>
<protein>
    <recommendedName>
        <fullName evidence="8">Pantothenate synthetase</fullName>
        <shortName evidence="8">PS</shortName>
        <ecNumber evidence="8">6.3.2.1</ecNumber>
    </recommendedName>
    <alternativeName>
        <fullName evidence="8">Pantoate--beta-alanine ligase</fullName>
    </alternativeName>
    <alternativeName>
        <fullName evidence="8">Pantoate-activating enzyme</fullName>
    </alternativeName>
</protein>
<evidence type="ECO:0000256" key="4">
    <source>
        <dbReference type="ARBA" id="ARBA00022655"/>
    </source>
</evidence>
<keyword evidence="3 8" id="KW-0436">Ligase</keyword>
<reference evidence="9" key="1">
    <citation type="submission" date="2022-08" db="EMBL/GenBank/DDBJ databases">
        <authorList>
            <person name="Dzunkova M."/>
            <person name="La Clair J."/>
            <person name="Tyml T."/>
            <person name="Doud D."/>
            <person name="Schulz F."/>
            <person name="Piquer S."/>
            <person name="Porcel Sanchis D."/>
            <person name="Osborn A."/>
            <person name="Robinson D."/>
            <person name="Louie K.B."/>
            <person name="Bowen B.P."/>
            <person name="Bowers R."/>
            <person name="Lee J."/>
            <person name="Arnau Llombart V."/>
            <person name="Diaz Villanueva W."/>
            <person name="Gosliner T."/>
            <person name="Northen T."/>
            <person name="Cheng J.-F."/>
            <person name="Burkart M.D."/>
            <person name="Woyke T."/>
        </authorList>
    </citation>
    <scope>NUCLEOTIDE SEQUENCE</scope>
    <source>
        <strain evidence="9">Df01</strain>
    </source>
</reference>
<name>A0ABT7QKE4_9GAMM</name>
<comment type="miscellaneous">
    <text evidence="8">The reaction proceeds by a bi uni uni bi ping pong mechanism.</text>
</comment>
<feature type="binding site" evidence="8">
    <location>
        <position position="150"/>
    </location>
    <ligand>
        <name>(R)-pantoate</name>
        <dbReference type="ChEBI" id="CHEBI:15980"/>
    </ligand>
</feature>
<comment type="caution">
    <text evidence="9">The sequence shown here is derived from an EMBL/GenBank/DDBJ whole genome shotgun (WGS) entry which is preliminary data.</text>
</comment>
<keyword evidence="8" id="KW-0963">Cytoplasm</keyword>
<dbReference type="NCBIfam" id="TIGR00018">
    <property type="entry name" value="panC"/>
    <property type="match status" value="1"/>
</dbReference>
<dbReference type="Proteomes" id="UP001168167">
    <property type="component" value="Unassembled WGS sequence"/>
</dbReference>
<comment type="pathway">
    <text evidence="1 8">Cofactor biosynthesis; (R)-pantothenate biosynthesis; (R)-pantothenate from (R)-pantoate and beta-alanine: step 1/1.</text>
</comment>
<dbReference type="EMBL" id="JANQAO010000001">
    <property type="protein sequence ID" value="MDM5146973.1"/>
    <property type="molecule type" value="Genomic_DNA"/>
</dbReference>
<dbReference type="PANTHER" id="PTHR21299">
    <property type="entry name" value="CYTIDYLATE KINASE/PANTOATE-BETA-ALANINE LIGASE"/>
    <property type="match status" value="1"/>
</dbReference>
<evidence type="ECO:0000313" key="10">
    <source>
        <dbReference type="Proteomes" id="UP001168167"/>
    </source>
</evidence>
<dbReference type="PANTHER" id="PTHR21299:SF1">
    <property type="entry name" value="PANTOATE--BETA-ALANINE LIGASE"/>
    <property type="match status" value="1"/>
</dbReference>
<keyword evidence="4 8" id="KW-0566">Pantothenate biosynthesis</keyword>
<dbReference type="InterPro" id="IPR042176">
    <property type="entry name" value="Pantoate_ligase_C"/>
</dbReference>
<evidence type="ECO:0000256" key="8">
    <source>
        <dbReference type="HAMAP-Rule" id="MF_00158"/>
    </source>
</evidence>
<dbReference type="CDD" id="cd00560">
    <property type="entry name" value="PanC"/>
    <property type="match status" value="1"/>
</dbReference>
<feature type="binding site" evidence="8">
    <location>
        <position position="59"/>
    </location>
    <ligand>
        <name>beta-alanine</name>
        <dbReference type="ChEBI" id="CHEBI:57966"/>
    </ligand>
</feature>
<organism evidence="9 10">
    <name type="scientific">Candidatus Doriopsillibacter californiensis</name>
    <dbReference type="NCBI Taxonomy" id="2970740"/>
    <lineage>
        <taxon>Bacteria</taxon>
        <taxon>Pseudomonadati</taxon>
        <taxon>Pseudomonadota</taxon>
        <taxon>Gammaproteobacteria</taxon>
        <taxon>Candidatus Tethybacterales</taxon>
        <taxon>Candidatus Persebacteraceae</taxon>
        <taxon>Candidatus Doriopsillibacter</taxon>
    </lineage>
</organism>
<dbReference type="EC" id="6.3.2.1" evidence="8"/>
<feature type="binding site" evidence="8">
    <location>
        <position position="173"/>
    </location>
    <ligand>
        <name>ATP</name>
        <dbReference type="ChEBI" id="CHEBI:30616"/>
    </ligand>
</feature>
<evidence type="ECO:0000256" key="5">
    <source>
        <dbReference type="ARBA" id="ARBA00022741"/>
    </source>
</evidence>
<feature type="binding site" evidence="8">
    <location>
        <begin position="144"/>
        <end position="147"/>
    </location>
    <ligand>
        <name>ATP</name>
        <dbReference type="ChEBI" id="CHEBI:30616"/>
    </ligand>
</feature>
<keyword evidence="10" id="KW-1185">Reference proteome</keyword>
<comment type="catalytic activity">
    <reaction evidence="7 8">
        <text>(R)-pantoate + beta-alanine + ATP = (R)-pantothenate + AMP + diphosphate + H(+)</text>
        <dbReference type="Rhea" id="RHEA:10912"/>
        <dbReference type="ChEBI" id="CHEBI:15378"/>
        <dbReference type="ChEBI" id="CHEBI:15980"/>
        <dbReference type="ChEBI" id="CHEBI:29032"/>
        <dbReference type="ChEBI" id="CHEBI:30616"/>
        <dbReference type="ChEBI" id="CHEBI:33019"/>
        <dbReference type="ChEBI" id="CHEBI:57966"/>
        <dbReference type="ChEBI" id="CHEBI:456215"/>
        <dbReference type="EC" id="6.3.2.1"/>
    </reaction>
</comment>
<dbReference type="Pfam" id="PF02569">
    <property type="entry name" value="Pantoate_ligase"/>
    <property type="match status" value="1"/>
</dbReference>
<feature type="binding site" evidence="8">
    <location>
        <begin position="181"/>
        <end position="184"/>
    </location>
    <ligand>
        <name>ATP</name>
        <dbReference type="ChEBI" id="CHEBI:30616"/>
    </ligand>
</feature>
<evidence type="ECO:0000256" key="7">
    <source>
        <dbReference type="ARBA" id="ARBA00048258"/>
    </source>
</evidence>
<dbReference type="Gene3D" id="3.40.50.620">
    <property type="entry name" value="HUPs"/>
    <property type="match status" value="1"/>
</dbReference>
<keyword evidence="6 8" id="KW-0067">ATP-binding</keyword>
<evidence type="ECO:0000313" key="9">
    <source>
        <dbReference type="EMBL" id="MDM5146973.1"/>
    </source>
</evidence>
<dbReference type="SUPFAM" id="SSF52374">
    <property type="entry name" value="Nucleotidylyl transferase"/>
    <property type="match status" value="1"/>
</dbReference>
<dbReference type="HAMAP" id="MF_00158">
    <property type="entry name" value="PanC"/>
    <property type="match status" value="1"/>
</dbReference>
<comment type="subcellular location">
    <subcellularLocation>
        <location evidence="8">Cytoplasm</location>
    </subcellularLocation>
</comment>
<feature type="binding site" evidence="8">
    <location>
        <begin position="28"/>
        <end position="35"/>
    </location>
    <ligand>
        <name>ATP</name>
        <dbReference type="ChEBI" id="CHEBI:30616"/>
    </ligand>
</feature>
<dbReference type="InterPro" id="IPR003721">
    <property type="entry name" value="Pantoate_ligase"/>
</dbReference>
<comment type="similarity">
    <text evidence="2 8">Belongs to the pantothenate synthetase family.</text>
</comment>
<proteinExistence type="inferred from homology"/>
<keyword evidence="5 8" id="KW-0547">Nucleotide-binding</keyword>
<sequence>MLPVIVHSVNELRAMLPENKHVALTPTMGALHEGHLSLVRHGRQLADINVVSVYVNPLQFGPHEDFSTYPRELEADCARLENIADIVFAPNDAELYPLPQTVTITLPPLADELCGRSRPGFFQGVATVVCKLLNCVRPQTAIFGKKDFQQLFLVQLMVAQLNFPTKIAAMPILREADGLAMSSRNAYLTSDERQRAVLLPNALRTAAAAITAGEKPTTAAATVRQQLQADGFVVDYVECRNATTLTSTASGDIVLLVAATLGQTRLIDNIEIRCPNAAKRELA</sequence>
<dbReference type="GO" id="GO:0016874">
    <property type="term" value="F:ligase activity"/>
    <property type="evidence" value="ECO:0007669"/>
    <property type="project" value="UniProtKB-KW"/>
</dbReference>
<comment type="function">
    <text evidence="8">Catalyzes the condensation of pantoate with beta-alanine in an ATP-dependent reaction via a pantoyl-adenylate intermediate.</text>
</comment>